<evidence type="ECO:0000256" key="1">
    <source>
        <dbReference type="SAM" id="MobiDB-lite"/>
    </source>
</evidence>
<organism evidence="2 3">
    <name type="scientific">Ascaris lumbricoides</name>
    <name type="common">Giant roundworm</name>
    <dbReference type="NCBI Taxonomy" id="6252"/>
    <lineage>
        <taxon>Eukaryota</taxon>
        <taxon>Metazoa</taxon>
        <taxon>Ecdysozoa</taxon>
        <taxon>Nematoda</taxon>
        <taxon>Chromadorea</taxon>
        <taxon>Rhabditida</taxon>
        <taxon>Spirurina</taxon>
        <taxon>Ascaridomorpha</taxon>
        <taxon>Ascaridoidea</taxon>
        <taxon>Ascarididae</taxon>
        <taxon>Ascaris</taxon>
    </lineage>
</organism>
<dbReference type="WBParaSite" id="ALUE_0000817301-mRNA-1">
    <property type="protein sequence ID" value="ALUE_0000817301-mRNA-1"/>
    <property type="gene ID" value="ALUE_0000817301"/>
</dbReference>
<keyword evidence="2" id="KW-1185">Reference proteome</keyword>
<reference evidence="3" key="1">
    <citation type="submission" date="2017-02" db="UniProtKB">
        <authorList>
            <consortium name="WormBaseParasite"/>
        </authorList>
    </citation>
    <scope>IDENTIFICATION</scope>
</reference>
<proteinExistence type="predicted"/>
<evidence type="ECO:0000313" key="3">
    <source>
        <dbReference type="WBParaSite" id="ALUE_0000817301-mRNA-1"/>
    </source>
</evidence>
<feature type="compositionally biased region" description="Polar residues" evidence="1">
    <location>
        <begin position="1"/>
        <end position="12"/>
    </location>
</feature>
<feature type="region of interest" description="Disordered" evidence="1">
    <location>
        <begin position="1"/>
        <end position="24"/>
    </location>
</feature>
<protein>
    <submittedName>
        <fullName evidence="3">Uncharacterized protein</fullName>
    </submittedName>
</protein>
<dbReference type="Proteomes" id="UP000036681">
    <property type="component" value="Unplaced"/>
</dbReference>
<evidence type="ECO:0000313" key="2">
    <source>
        <dbReference type="Proteomes" id="UP000036681"/>
    </source>
</evidence>
<accession>A0A0M3HXR8</accession>
<name>A0A0M3HXR8_ASCLU</name>
<dbReference type="AlphaFoldDB" id="A0A0M3HXR8"/>
<feature type="region of interest" description="Disordered" evidence="1">
    <location>
        <begin position="61"/>
        <end position="101"/>
    </location>
</feature>
<sequence length="130" mass="14435">MERKSSGSQRGSMDQILGQPKVSDPSGFEVDLLFTSNNDIILLPHRDSSPNIVLSRGMDELQVSSSKNRRQSLGAGVFDISARGSNSSSDIRKRRRESNKETLMMRRDSGIQEFDARTSAPVYAVSFCYS</sequence>